<keyword evidence="7" id="KW-1185">Reference proteome</keyword>
<dbReference type="InterPro" id="IPR051356">
    <property type="entry name" value="SOX/SOX-like_TF"/>
</dbReference>
<feature type="region of interest" description="Disordered" evidence="4">
    <location>
        <begin position="254"/>
        <end position="281"/>
    </location>
</feature>
<evidence type="ECO:0000259" key="5">
    <source>
        <dbReference type="PROSITE" id="PS50118"/>
    </source>
</evidence>
<dbReference type="STRING" id="231916.A0A409X1W1"/>
<dbReference type="Proteomes" id="UP000284706">
    <property type="component" value="Unassembled WGS sequence"/>
</dbReference>
<sequence length="631" mass="67927">MPAVRLSRRRKSSHAAFTPAKPGTYGVNAKPVTFAPNVTPGTFVEPDPADDPANPLAVLAATAADPAAGPNVKALFPDQSVSTSQSTRKRCPPGKRFSQGYIPRPPNAFMLFRADFVKQKHVPGTIEANHSSLSKIIGNYWRSLPPEEKRAWEVKAKHEKAAHKIRFPDYRFRPVHNKNKLKSAIPSSKDDQTLRGKALITAEEERRCEEVAQLLLEGKKGDELAKAVQSLDRARSRERELELEFEMEMGMGFEDDSFEGTSSGAGGSLQPSRAASPGGVGLMPTLHMPTAVHSNGLGFGMAQNSFGMDISLQRRPSSVPLPNEWFANQNNSFMGSGAVAGGIALPSLPSFVSHPPSPIASISRFNQAQGQVQFNNPFFTSESQPFSTAEASHQGQGIFQPQPQPFSSNSRASFGLGLRRASSAQPLLWRSWTTPMSNFDNFNMDMGMNHQMPIERDPSPLPEVDPGLFGNFSFPSVGPSHHGQSGGSHSASPITLPPILAPIDTAIPPMQNELSASTATTSGTTPTSSISPSPVSSMLNLDSEVLNHGFTDMHLDGLYPHNGASDMGSGIDIYSHDAVNGVYDMGMGGMYSYEPIVVSPSHHVGGEDDMLSPKPTPTPTQSEFAQQQDAF</sequence>
<evidence type="ECO:0000256" key="1">
    <source>
        <dbReference type="ARBA" id="ARBA00023125"/>
    </source>
</evidence>
<keyword evidence="1 3" id="KW-0238">DNA-binding</keyword>
<feature type="region of interest" description="Disordered" evidence="4">
    <location>
        <begin position="383"/>
        <end position="412"/>
    </location>
</feature>
<feature type="region of interest" description="Disordered" evidence="4">
    <location>
        <begin position="79"/>
        <end position="99"/>
    </location>
</feature>
<dbReference type="EMBL" id="NHYE01004421">
    <property type="protein sequence ID" value="PPQ84722.1"/>
    <property type="molecule type" value="Genomic_DNA"/>
</dbReference>
<dbReference type="PANTHER" id="PTHR45789">
    <property type="entry name" value="FI18025P1"/>
    <property type="match status" value="1"/>
</dbReference>
<reference evidence="6 7" key="1">
    <citation type="journal article" date="2018" name="Evol. Lett.">
        <title>Horizontal gene cluster transfer increased hallucinogenic mushroom diversity.</title>
        <authorList>
            <person name="Reynolds H.T."/>
            <person name="Vijayakumar V."/>
            <person name="Gluck-Thaler E."/>
            <person name="Korotkin H.B."/>
            <person name="Matheny P.B."/>
            <person name="Slot J.C."/>
        </authorList>
    </citation>
    <scope>NUCLEOTIDE SEQUENCE [LARGE SCALE GENOMIC DNA]</scope>
    <source>
        <strain evidence="6 7">SRW20</strain>
    </source>
</reference>
<keyword evidence="2 3" id="KW-0539">Nucleus</keyword>
<dbReference type="PANTHER" id="PTHR45789:SF2">
    <property type="entry name" value="FI18025P1"/>
    <property type="match status" value="1"/>
</dbReference>
<feature type="compositionally biased region" description="Polar residues" evidence="4">
    <location>
        <begin position="383"/>
        <end position="393"/>
    </location>
</feature>
<feature type="domain" description="HMG box" evidence="5">
    <location>
        <begin position="102"/>
        <end position="171"/>
    </location>
</feature>
<protein>
    <recommendedName>
        <fullName evidence="5">HMG box domain-containing protein</fullName>
    </recommendedName>
</protein>
<feature type="compositionally biased region" description="Polar residues" evidence="4">
    <location>
        <begin position="619"/>
        <end position="631"/>
    </location>
</feature>
<feature type="region of interest" description="Disordered" evidence="4">
    <location>
        <begin position="602"/>
        <end position="631"/>
    </location>
</feature>
<dbReference type="SUPFAM" id="SSF47095">
    <property type="entry name" value="HMG-box"/>
    <property type="match status" value="1"/>
</dbReference>
<comment type="caution">
    <text evidence="6">The sequence shown here is derived from an EMBL/GenBank/DDBJ whole genome shotgun (WGS) entry which is preliminary data.</text>
</comment>
<feature type="region of interest" description="Disordered" evidence="4">
    <location>
        <begin position="1"/>
        <end position="28"/>
    </location>
</feature>
<dbReference type="GO" id="GO:0000978">
    <property type="term" value="F:RNA polymerase II cis-regulatory region sequence-specific DNA binding"/>
    <property type="evidence" value="ECO:0007669"/>
    <property type="project" value="TreeGrafter"/>
</dbReference>
<dbReference type="GO" id="GO:0005634">
    <property type="term" value="C:nucleus"/>
    <property type="evidence" value="ECO:0007669"/>
    <property type="project" value="UniProtKB-UniRule"/>
</dbReference>
<name>A0A409X1W1_9AGAR</name>
<evidence type="ECO:0000256" key="2">
    <source>
        <dbReference type="ARBA" id="ARBA00023242"/>
    </source>
</evidence>
<dbReference type="Gene3D" id="1.10.30.10">
    <property type="entry name" value="High mobility group box domain"/>
    <property type="match status" value="1"/>
</dbReference>
<gene>
    <name evidence="6" type="ORF">CVT26_014483</name>
</gene>
<dbReference type="InterPro" id="IPR036910">
    <property type="entry name" value="HMG_box_dom_sf"/>
</dbReference>
<evidence type="ECO:0000313" key="6">
    <source>
        <dbReference type="EMBL" id="PPQ84722.1"/>
    </source>
</evidence>
<dbReference type="PROSITE" id="PS50118">
    <property type="entry name" value="HMG_BOX_2"/>
    <property type="match status" value="1"/>
</dbReference>
<dbReference type="InterPro" id="IPR009071">
    <property type="entry name" value="HMG_box_dom"/>
</dbReference>
<evidence type="ECO:0000313" key="7">
    <source>
        <dbReference type="Proteomes" id="UP000284706"/>
    </source>
</evidence>
<feature type="compositionally biased region" description="Basic residues" evidence="4">
    <location>
        <begin position="1"/>
        <end position="13"/>
    </location>
</feature>
<organism evidence="6 7">
    <name type="scientific">Gymnopilus dilepis</name>
    <dbReference type="NCBI Taxonomy" id="231916"/>
    <lineage>
        <taxon>Eukaryota</taxon>
        <taxon>Fungi</taxon>
        <taxon>Dikarya</taxon>
        <taxon>Basidiomycota</taxon>
        <taxon>Agaricomycotina</taxon>
        <taxon>Agaricomycetes</taxon>
        <taxon>Agaricomycetidae</taxon>
        <taxon>Agaricales</taxon>
        <taxon>Agaricineae</taxon>
        <taxon>Hymenogastraceae</taxon>
        <taxon>Gymnopilus</taxon>
    </lineage>
</organism>
<dbReference type="InParanoid" id="A0A409X1W1"/>
<feature type="DNA-binding region" description="HMG box" evidence="3">
    <location>
        <begin position="102"/>
        <end position="171"/>
    </location>
</feature>
<feature type="region of interest" description="Disordered" evidence="4">
    <location>
        <begin position="476"/>
        <end position="503"/>
    </location>
</feature>
<feature type="compositionally biased region" description="Low complexity" evidence="4">
    <location>
        <begin position="476"/>
        <end position="493"/>
    </location>
</feature>
<proteinExistence type="predicted"/>
<evidence type="ECO:0000256" key="4">
    <source>
        <dbReference type="SAM" id="MobiDB-lite"/>
    </source>
</evidence>
<dbReference type="SMART" id="SM00398">
    <property type="entry name" value="HMG"/>
    <property type="match status" value="1"/>
</dbReference>
<feature type="region of interest" description="Disordered" evidence="4">
    <location>
        <begin position="515"/>
        <end position="536"/>
    </location>
</feature>
<evidence type="ECO:0000256" key="3">
    <source>
        <dbReference type="PROSITE-ProRule" id="PRU00267"/>
    </source>
</evidence>
<dbReference type="Pfam" id="PF00505">
    <property type="entry name" value="HMG_box"/>
    <property type="match status" value="1"/>
</dbReference>
<dbReference type="AlphaFoldDB" id="A0A409X1W1"/>
<accession>A0A409X1W1</accession>
<dbReference type="GO" id="GO:0000981">
    <property type="term" value="F:DNA-binding transcription factor activity, RNA polymerase II-specific"/>
    <property type="evidence" value="ECO:0007669"/>
    <property type="project" value="TreeGrafter"/>
</dbReference>
<dbReference type="OrthoDB" id="6247875at2759"/>
<dbReference type="CDD" id="cd01389">
    <property type="entry name" value="HMG-box_ROX1-like"/>
    <property type="match status" value="1"/>
</dbReference>